<dbReference type="PANTHER" id="PTHR37984">
    <property type="entry name" value="PROTEIN CBG26694"/>
    <property type="match status" value="1"/>
</dbReference>
<keyword evidence="2" id="KW-1185">Reference proteome</keyword>
<gene>
    <name evidence="3" type="primary">LOC108864021</name>
</gene>
<evidence type="ECO:0000313" key="3">
    <source>
        <dbReference type="RefSeq" id="XP_018494393.1"/>
    </source>
</evidence>
<dbReference type="InterPro" id="IPR050951">
    <property type="entry name" value="Retrovirus_Pol_polyprotein"/>
</dbReference>
<dbReference type="Proteomes" id="UP000694867">
    <property type="component" value="Unplaced"/>
</dbReference>
<dbReference type="Pfam" id="PF00665">
    <property type="entry name" value="rve"/>
    <property type="match status" value="1"/>
</dbReference>
<dbReference type="AlphaFoldDB" id="A0AAJ7L388"/>
<proteinExistence type="predicted"/>
<reference evidence="3" key="1">
    <citation type="submission" date="2025-08" db="UniProtKB">
        <authorList>
            <consortium name="RefSeq"/>
        </authorList>
    </citation>
    <scope>IDENTIFICATION</scope>
</reference>
<organism evidence="2 3">
    <name type="scientific">Galendromus occidentalis</name>
    <name type="common">western predatory mite</name>
    <dbReference type="NCBI Taxonomy" id="34638"/>
    <lineage>
        <taxon>Eukaryota</taxon>
        <taxon>Metazoa</taxon>
        <taxon>Ecdysozoa</taxon>
        <taxon>Arthropoda</taxon>
        <taxon>Chelicerata</taxon>
        <taxon>Arachnida</taxon>
        <taxon>Acari</taxon>
        <taxon>Parasitiformes</taxon>
        <taxon>Mesostigmata</taxon>
        <taxon>Gamasina</taxon>
        <taxon>Phytoseioidea</taxon>
        <taxon>Phytoseiidae</taxon>
        <taxon>Typhlodrominae</taxon>
        <taxon>Galendromus</taxon>
    </lineage>
</organism>
<sequence length="249" mass="27856">MRLHLDFAEPVKGKSLLVLVDSCSKLVDAAFLQPCTASVLVEHLKIVSRLLGVPETIVTDNDPQFTSSEFAEFCAEFAIVHLRSSHYCPQSNGQAEKTVDTLKRAMESPDQRSLDAAVAAYDDTPNQALDWKTPTEVFSGRQLRLQFATLRSELAFIPAAAEKFKENYDIHHGTSSFVAGEEVLVGLNNRRRVPGIFVERVGAAMANVEVEGEILRRHIDQFWNRRVFALPQAESDDEYPLPSFAYEKT</sequence>
<feature type="domain" description="Integrase catalytic" evidence="1">
    <location>
        <begin position="1"/>
        <end position="104"/>
    </location>
</feature>
<dbReference type="GeneID" id="108864021"/>
<dbReference type="GO" id="GO:0015074">
    <property type="term" value="P:DNA integration"/>
    <property type="evidence" value="ECO:0007669"/>
    <property type="project" value="InterPro"/>
</dbReference>
<evidence type="ECO:0000313" key="2">
    <source>
        <dbReference type="Proteomes" id="UP000694867"/>
    </source>
</evidence>
<dbReference type="InterPro" id="IPR012337">
    <property type="entry name" value="RNaseH-like_sf"/>
</dbReference>
<dbReference type="InterPro" id="IPR036397">
    <property type="entry name" value="RNaseH_sf"/>
</dbReference>
<name>A0AAJ7L388_9ACAR</name>
<evidence type="ECO:0000259" key="1">
    <source>
        <dbReference type="PROSITE" id="PS50994"/>
    </source>
</evidence>
<accession>A0AAJ7L388</accession>
<dbReference type="RefSeq" id="XP_018494393.1">
    <property type="nucleotide sequence ID" value="XM_018638877.1"/>
</dbReference>
<protein>
    <submittedName>
        <fullName evidence="3">Uncharacterized protein K02A2.6-like</fullName>
    </submittedName>
</protein>
<dbReference type="PROSITE" id="PS50994">
    <property type="entry name" value="INTEGRASE"/>
    <property type="match status" value="1"/>
</dbReference>
<dbReference type="InterPro" id="IPR001584">
    <property type="entry name" value="Integrase_cat-core"/>
</dbReference>
<dbReference type="SUPFAM" id="SSF53098">
    <property type="entry name" value="Ribonuclease H-like"/>
    <property type="match status" value="1"/>
</dbReference>
<dbReference type="GO" id="GO:0003676">
    <property type="term" value="F:nucleic acid binding"/>
    <property type="evidence" value="ECO:0007669"/>
    <property type="project" value="InterPro"/>
</dbReference>
<dbReference type="KEGG" id="goe:108864021"/>
<dbReference type="Gene3D" id="3.30.420.10">
    <property type="entry name" value="Ribonuclease H-like superfamily/Ribonuclease H"/>
    <property type="match status" value="1"/>
</dbReference>
<dbReference type="PANTHER" id="PTHR37984:SF5">
    <property type="entry name" value="PROTEIN NYNRIN-LIKE"/>
    <property type="match status" value="1"/>
</dbReference>